<proteinExistence type="predicted"/>
<keyword evidence="2" id="KW-1185">Reference proteome</keyword>
<feature type="non-terminal residue" evidence="1">
    <location>
        <position position="1"/>
    </location>
</feature>
<dbReference type="Proteomes" id="UP000838756">
    <property type="component" value="Unassembled WGS sequence"/>
</dbReference>
<dbReference type="EMBL" id="CAKXAJ010022788">
    <property type="protein sequence ID" value="CAH2227284.1"/>
    <property type="molecule type" value="Genomic_DNA"/>
</dbReference>
<reference evidence="1" key="1">
    <citation type="submission" date="2022-03" db="EMBL/GenBank/DDBJ databases">
        <authorList>
            <person name="Lindestad O."/>
        </authorList>
    </citation>
    <scope>NUCLEOTIDE SEQUENCE</scope>
</reference>
<protein>
    <submittedName>
        <fullName evidence="1">Jg27085 protein</fullName>
    </submittedName>
</protein>
<accession>A0A8S4R3R8</accession>
<dbReference type="AlphaFoldDB" id="A0A8S4R3R8"/>
<gene>
    <name evidence="1" type="primary">jg27085</name>
    <name evidence="1" type="ORF">PAEG_LOCUS7813</name>
</gene>
<organism evidence="1 2">
    <name type="scientific">Pararge aegeria aegeria</name>
    <dbReference type="NCBI Taxonomy" id="348720"/>
    <lineage>
        <taxon>Eukaryota</taxon>
        <taxon>Metazoa</taxon>
        <taxon>Ecdysozoa</taxon>
        <taxon>Arthropoda</taxon>
        <taxon>Hexapoda</taxon>
        <taxon>Insecta</taxon>
        <taxon>Pterygota</taxon>
        <taxon>Neoptera</taxon>
        <taxon>Endopterygota</taxon>
        <taxon>Lepidoptera</taxon>
        <taxon>Glossata</taxon>
        <taxon>Ditrysia</taxon>
        <taxon>Papilionoidea</taxon>
        <taxon>Nymphalidae</taxon>
        <taxon>Satyrinae</taxon>
        <taxon>Satyrini</taxon>
        <taxon>Parargina</taxon>
        <taxon>Pararge</taxon>
    </lineage>
</organism>
<evidence type="ECO:0000313" key="1">
    <source>
        <dbReference type="EMBL" id="CAH2227284.1"/>
    </source>
</evidence>
<comment type="caution">
    <text evidence="1">The sequence shown here is derived from an EMBL/GenBank/DDBJ whole genome shotgun (WGS) entry which is preliminary data.</text>
</comment>
<evidence type="ECO:0000313" key="2">
    <source>
        <dbReference type="Proteomes" id="UP000838756"/>
    </source>
</evidence>
<sequence length="50" mass="5700">KRRPITTRGGGGVIDRRKGIDVDDGGFRELMGRWKDVKTKSVKCVLRKEK</sequence>
<name>A0A8S4R3R8_9NEOP</name>